<dbReference type="Gene3D" id="2.40.160.60">
    <property type="entry name" value="Outer membrane protein transport protein (OMPP1/FadL/TodX)"/>
    <property type="match status" value="1"/>
</dbReference>
<reference evidence="2 3" key="1">
    <citation type="submission" date="2024-09" db="EMBL/GenBank/DDBJ databases">
        <authorList>
            <person name="D'Angelo T."/>
        </authorList>
    </citation>
    <scope>NUCLEOTIDE SEQUENCE [LARGE SCALE GENOMIC DNA]</scope>
    <source>
        <strain evidence="2">SAG AM-311-F02</strain>
    </source>
</reference>
<dbReference type="SUPFAM" id="SSF56935">
    <property type="entry name" value="Porins"/>
    <property type="match status" value="1"/>
</dbReference>
<dbReference type="Proteomes" id="UP001594288">
    <property type="component" value="Unassembled WGS sequence"/>
</dbReference>
<keyword evidence="3" id="KW-1185">Reference proteome</keyword>
<keyword evidence="1" id="KW-0732">Signal</keyword>
<comment type="caution">
    <text evidence="2">The sequence shown here is derived from an EMBL/GenBank/DDBJ whole genome shotgun (WGS) entry which is preliminary data.</text>
</comment>
<name>A0ABV6YN53_UNCEI</name>
<feature type="chain" id="PRO_5046398181" evidence="1">
    <location>
        <begin position="29"/>
        <end position="463"/>
    </location>
</feature>
<organism evidence="2 3">
    <name type="scientific">Eiseniibacteriota bacterium</name>
    <dbReference type="NCBI Taxonomy" id="2212470"/>
    <lineage>
        <taxon>Bacteria</taxon>
        <taxon>Candidatus Eiseniibacteriota</taxon>
    </lineage>
</organism>
<feature type="signal peptide" evidence="1">
    <location>
        <begin position="1"/>
        <end position="28"/>
    </location>
</feature>
<evidence type="ECO:0000313" key="3">
    <source>
        <dbReference type="Proteomes" id="UP001594288"/>
    </source>
</evidence>
<proteinExistence type="predicted"/>
<evidence type="ECO:0000313" key="2">
    <source>
        <dbReference type="EMBL" id="MFC1799503.1"/>
    </source>
</evidence>
<accession>A0ABV6YN53</accession>
<sequence>MPVVMRTCGTLAVILLLTICAITPRAMAQDTHYWTYTYGTRASLLNGAIIGSVVDISAAYYNPGALPLIEEIEVLLAARAVHYPNIWLRNIGGSDLDLKSSRLAPAPSIVAGMFKLNWAGDHRFGYSLLTRQSARLEIKGSWVGTRDSVPDFPDAESATADAVIDEDLSETWVGISWGYGLSSDIGIGITQYATFRYHKATFQSRLQNLKDDGSLALTSSLKYYDYANWRMLWKLGATFHYANISMGLTITTPSIKFYDEGASGVNVTATGVDFDGDDVDDTVMGVDYANDIESDYRTPASLGFGATYLFGATTVHFSTEWFNRVKKYTVMNAGDFPAQSGGDTLSNRVTHELDQVINFGIGLEHSFRETFQIYGGFATDYSARKEGTDTNLSITDWDIYSISGGAAFSYKRFQVTFGLGYSWGGSPRSRKSVVDPGSGEGTGFVEGAEFEYKNIKALLGFAF</sequence>
<protein>
    <submittedName>
        <fullName evidence="2">Uncharacterized protein</fullName>
    </submittedName>
</protein>
<evidence type="ECO:0000256" key="1">
    <source>
        <dbReference type="SAM" id="SignalP"/>
    </source>
</evidence>
<gene>
    <name evidence="2" type="ORF">ACFL2Z_01135</name>
</gene>
<dbReference type="EMBL" id="JBHPEI010000009">
    <property type="protein sequence ID" value="MFC1799503.1"/>
    <property type="molecule type" value="Genomic_DNA"/>
</dbReference>